<dbReference type="Gene3D" id="2.170.140.10">
    <property type="entry name" value="Chitin binding domain"/>
    <property type="match status" value="1"/>
</dbReference>
<evidence type="ECO:0000259" key="3">
    <source>
        <dbReference type="PROSITE" id="PS50940"/>
    </source>
</evidence>
<feature type="chain" id="PRO_5042925475" description="Chitin-binding type-2 domain-containing protein" evidence="2">
    <location>
        <begin position="19"/>
        <end position="539"/>
    </location>
</feature>
<evidence type="ECO:0000313" key="5">
    <source>
        <dbReference type="Proteomes" id="UP001347796"/>
    </source>
</evidence>
<feature type="region of interest" description="Disordered" evidence="1">
    <location>
        <begin position="147"/>
        <end position="199"/>
    </location>
</feature>
<protein>
    <recommendedName>
        <fullName evidence="3">Chitin-binding type-2 domain-containing protein</fullName>
    </recommendedName>
</protein>
<dbReference type="SUPFAM" id="SSF57625">
    <property type="entry name" value="Invertebrate chitin-binding proteins"/>
    <property type="match status" value="1"/>
</dbReference>
<sequence>MLARLFGLIVAFMPMAFPATRLDVKCGENGVFSCHHSDPTIFTRCLEGQLYEFYCPDGLHFNTQTQTCDWPEAADCTYNMGGDNMAQQAARPSGNGDDDVVDDSMGGGDDWMGENAMQKSTDLPWWRPAGVDPKSWEDVDGIWESPIEVKGFVPGQPPRKSPGGEGGEDKPKSKPSKPTKPAQPPPASSSGSSGVVSASAEKIWRPDLASASKPDGPCGDHNCQLPACYCAGSTIPNGMSPKETPQMVMLTFDDEVSAAYYGYFQRLFRPGRYNPNGCPVRGGLFVSGDGTDYDLVYPLYAMGVEIASHTMTHRFPHTWWATASYDEFYAEIEGMKRALSENSGVPYDAIHGFRVPFLQLGSDNMYKAIYDSKLVYDTSMFTGSVWEGGEPVWPFTLDFVPQEQYCQHGPCPKDQYPGLWEIPVQRWYGVDGHSCAMADGCTSTGDADEMLEFLRTNFKRYYNTNRAPFGIFVHARWFHTEHHINALDAFIDELMSLNDVYIVTPKQVIEWMKKPTPLSEAQYFRPWSCEGSIQDQHRR</sequence>
<dbReference type="Pfam" id="PF01522">
    <property type="entry name" value="Polysacc_deac_1"/>
    <property type="match status" value="1"/>
</dbReference>
<dbReference type="GO" id="GO:0005975">
    <property type="term" value="P:carbohydrate metabolic process"/>
    <property type="evidence" value="ECO:0007669"/>
    <property type="project" value="InterPro"/>
</dbReference>
<keyword evidence="5" id="KW-1185">Reference proteome</keyword>
<proteinExistence type="predicted"/>
<dbReference type="SUPFAM" id="SSF88713">
    <property type="entry name" value="Glycoside hydrolase/deacetylase"/>
    <property type="match status" value="1"/>
</dbReference>
<feature type="region of interest" description="Disordered" evidence="1">
    <location>
        <begin position="87"/>
        <end position="108"/>
    </location>
</feature>
<evidence type="ECO:0000256" key="1">
    <source>
        <dbReference type="SAM" id="MobiDB-lite"/>
    </source>
</evidence>
<dbReference type="InterPro" id="IPR036508">
    <property type="entry name" value="Chitin-bd_dom_sf"/>
</dbReference>
<feature type="compositionally biased region" description="Low complexity" evidence="1">
    <location>
        <begin position="188"/>
        <end position="199"/>
    </location>
</feature>
<dbReference type="Proteomes" id="UP001347796">
    <property type="component" value="Unassembled WGS sequence"/>
</dbReference>
<dbReference type="PANTHER" id="PTHR45985:SF3">
    <property type="entry name" value="CHITIN DEACETYLASE-LIKE 4"/>
    <property type="match status" value="1"/>
</dbReference>
<organism evidence="4 5">
    <name type="scientific">Patella caerulea</name>
    <name type="common">Rayed Mediterranean limpet</name>
    <dbReference type="NCBI Taxonomy" id="87958"/>
    <lineage>
        <taxon>Eukaryota</taxon>
        <taxon>Metazoa</taxon>
        <taxon>Spiralia</taxon>
        <taxon>Lophotrochozoa</taxon>
        <taxon>Mollusca</taxon>
        <taxon>Gastropoda</taxon>
        <taxon>Patellogastropoda</taxon>
        <taxon>Patelloidea</taxon>
        <taxon>Patellidae</taxon>
        <taxon>Patella</taxon>
    </lineage>
</organism>
<dbReference type="EMBL" id="JAZGQO010000010">
    <property type="protein sequence ID" value="KAK6174962.1"/>
    <property type="molecule type" value="Genomic_DNA"/>
</dbReference>
<evidence type="ECO:0000256" key="2">
    <source>
        <dbReference type="SAM" id="SignalP"/>
    </source>
</evidence>
<dbReference type="GO" id="GO:0016810">
    <property type="term" value="F:hydrolase activity, acting on carbon-nitrogen (but not peptide) bonds"/>
    <property type="evidence" value="ECO:0007669"/>
    <property type="project" value="InterPro"/>
</dbReference>
<gene>
    <name evidence="4" type="ORF">SNE40_013513</name>
</gene>
<dbReference type="Gene3D" id="3.20.20.370">
    <property type="entry name" value="Glycoside hydrolase/deacetylase"/>
    <property type="match status" value="1"/>
</dbReference>
<dbReference type="InterPro" id="IPR002509">
    <property type="entry name" value="NODB_dom"/>
</dbReference>
<evidence type="ECO:0000313" key="4">
    <source>
        <dbReference type="EMBL" id="KAK6174962.1"/>
    </source>
</evidence>
<dbReference type="InterPro" id="IPR011330">
    <property type="entry name" value="Glyco_hydro/deAcase_b/a-brl"/>
</dbReference>
<dbReference type="Pfam" id="PF01607">
    <property type="entry name" value="CBM_14"/>
    <property type="match status" value="1"/>
</dbReference>
<feature type="domain" description="Chitin-binding type-2" evidence="3">
    <location>
        <begin position="33"/>
        <end position="78"/>
    </location>
</feature>
<dbReference type="PROSITE" id="PS50940">
    <property type="entry name" value="CHIT_BIND_II"/>
    <property type="match status" value="1"/>
</dbReference>
<comment type="caution">
    <text evidence="4">The sequence shown here is derived from an EMBL/GenBank/DDBJ whole genome shotgun (WGS) entry which is preliminary data.</text>
</comment>
<dbReference type="GO" id="GO:0008061">
    <property type="term" value="F:chitin binding"/>
    <property type="evidence" value="ECO:0007669"/>
    <property type="project" value="InterPro"/>
</dbReference>
<feature type="signal peptide" evidence="2">
    <location>
        <begin position="1"/>
        <end position="18"/>
    </location>
</feature>
<dbReference type="InterPro" id="IPR002557">
    <property type="entry name" value="Chitin-bd_dom"/>
</dbReference>
<dbReference type="AlphaFoldDB" id="A0AAN8JBR4"/>
<dbReference type="GO" id="GO:0005576">
    <property type="term" value="C:extracellular region"/>
    <property type="evidence" value="ECO:0007669"/>
    <property type="project" value="InterPro"/>
</dbReference>
<reference evidence="4 5" key="1">
    <citation type="submission" date="2024-01" db="EMBL/GenBank/DDBJ databases">
        <title>The genome of the rayed Mediterranean limpet Patella caerulea (Linnaeus, 1758).</title>
        <authorList>
            <person name="Anh-Thu Weber A."/>
            <person name="Halstead-Nussloch G."/>
        </authorList>
    </citation>
    <scope>NUCLEOTIDE SEQUENCE [LARGE SCALE GENOMIC DNA]</scope>
    <source>
        <strain evidence="4">AATW-2023a</strain>
        <tissue evidence="4">Whole specimen</tissue>
    </source>
</reference>
<dbReference type="PANTHER" id="PTHR45985">
    <property type="match status" value="1"/>
</dbReference>
<accession>A0AAN8JBR4</accession>
<dbReference type="InterPro" id="IPR052740">
    <property type="entry name" value="CE4"/>
</dbReference>
<name>A0AAN8JBR4_PATCE</name>
<keyword evidence="2" id="KW-0732">Signal</keyword>
<dbReference type="SMART" id="SM00494">
    <property type="entry name" value="ChtBD2"/>
    <property type="match status" value="1"/>
</dbReference>